<dbReference type="Pfam" id="PF00668">
    <property type="entry name" value="Condensation"/>
    <property type="match status" value="1"/>
</dbReference>
<gene>
    <name evidence="3" type="ORF">ACFQH9_31125</name>
</gene>
<dbReference type="InterPro" id="IPR023213">
    <property type="entry name" value="CAT-like_dom_sf"/>
</dbReference>
<comment type="caution">
    <text evidence="3">The sequence shown here is derived from an EMBL/GenBank/DDBJ whole genome shotgun (WGS) entry which is preliminary data.</text>
</comment>
<keyword evidence="4" id="KW-1185">Reference proteome</keyword>
<dbReference type="EMBL" id="JBHSQK010000120">
    <property type="protein sequence ID" value="MFC5952721.1"/>
    <property type="molecule type" value="Genomic_DNA"/>
</dbReference>
<accession>A0ABW1III5</accession>
<dbReference type="RefSeq" id="WP_379571875.1">
    <property type="nucleotide sequence ID" value="NZ_JBHSQK010000120.1"/>
</dbReference>
<dbReference type="Proteomes" id="UP001596119">
    <property type="component" value="Unassembled WGS sequence"/>
</dbReference>
<sequence length="233" mass="24661">MDTVTAGAGRRAALVPEPSPEQLRHRQRDEREGPSAADDLVVVLRLRGVLDPEALTAAWRDVLERHPVLRSVYPGPAAEAHVLPAVAVARVRRRPVAPGTGEDVVARVLAAPADLAGEGPARATLLRVAPEEHLLVLAVHRIAIDDRSVRPLLADLAEAYSARRAGRRPLFTAVPAFAAWAEGRGGPAVVPPREQCTGPVPPAGTRRIVVERSLADAVAARLAALRAQAGEPP</sequence>
<feature type="non-terminal residue" evidence="3">
    <location>
        <position position="233"/>
    </location>
</feature>
<proteinExistence type="predicted"/>
<dbReference type="PANTHER" id="PTHR45398:SF1">
    <property type="entry name" value="ENZYME, PUTATIVE (JCVI)-RELATED"/>
    <property type="match status" value="1"/>
</dbReference>
<dbReference type="InterPro" id="IPR001242">
    <property type="entry name" value="Condensation_dom"/>
</dbReference>
<feature type="compositionally biased region" description="Basic and acidic residues" evidence="1">
    <location>
        <begin position="22"/>
        <end position="33"/>
    </location>
</feature>
<reference evidence="4" key="1">
    <citation type="journal article" date="2019" name="Int. J. Syst. Evol. Microbiol.">
        <title>The Global Catalogue of Microorganisms (GCM) 10K type strain sequencing project: providing services to taxonomists for standard genome sequencing and annotation.</title>
        <authorList>
            <consortium name="The Broad Institute Genomics Platform"/>
            <consortium name="The Broad Institute Genome Sequencing Center for Infectious Disease"/>
            <person name="Wu L."/>
            <person name="Ma J."/>
        </authorList>
    </citation>
    <scope>NUCLEOTIDE SEQUENCE [LARGE SCALE GENOMIC DNA]</scope>
    <source>
        <strain evidence="4">CGMCC 4.7397</strain>
    </source>
</reference>
<evidence type="ECO:0000259" key="2">
    <source>
        <dbReference type="Pfam" id="PF00668"/>
    </source>
</evidence>
<dbReference type="SUPFAM" id="SSF52777">
    <property type="entry name" value="CoA-dependent acyltransferases"/>
    <property type="match status" value="1"/>
</dbReference>
<protein>
    <submittedName>
        <fullName evidence="3">Condensation domain-containing protein</fullName>
    </submittedName>
</protein>
<organism evidence="3 4">
    <name type="scientific">Pseudonocardia lutea</name>
    <dbReference type="NCBI Taxonomy" id="2172015"/>
    <lineage>
        <taxon>Bacteria</taxon>
        <taxon>Bacillati</taxon>
        <taxon>Actinomycetota</taxon>
        <taxon>Actinomycetes</taxon>
        <taxon>Pseudonocardiales</taxon>
        <taxon>Pseudonocardiaceae</taxon>
        <taxon>Pseudonocardia</taxon>
    </lineage>
</organism>
<evidence type="ECO:0000256" key="1">
    <source>
        <dbReference type="SAM" id="MobiDB-lite"/>
    </source>
</evidence>
<dbReference type="Gene3D" id="3.30.559.10">
    <property type="entry name" value="Chloramphenicol acetyltransferase-like domain"/>
    <property type="match status" value="1"/>
</dbReference>
<name>A0ABW1III5_9PSEU</name>
<evidence type="ECO:0000313" key="3">
    <source>
        <dbReference type="EMBL" id="MFC5952721.1"/>
    </source>
</evidence>
<feature type="domain" description="Condensation" evidence="2">
    <location>
        <begin position="42"/>
        <end position="183"/>
    </location>
</feature>
<evidence type="ECO:0000313" key="4">
    <source>
        <dbReference type="Proteomes" id="UP001596119"/>
    </source>
</evidence>
<dbReference type="PANTHER" id="PTHR45398">
    <property type="match status" value="1"/>
</dbReference>
<feature type="region of interest" description="Disordered" evidence="1">
    <location>
        <begin position="1"/>
        <end position="34"/>
    </location>
</feature>